<evidence type="ECO:0000313" key="6">
    <source>
        <dbReference type="EMBL" id="GLK54188.1"/>
    </source>
</evidence>
<gene>
    <name evidence="6" type="ORF">GCM10008170_02070</name>
</gene>
<dbReference type="Gene3D" id="1.10.357.10">
    <property type="entry name" value="Tetracycline Repressor, domain 2"/>
    <property type="match status" value="1"/>
</dbReference>
<reference evidence="6" key="2">
    <citation type="submission" date="2023-01" db="EMBL/GenBank/DDBJ databases">
        <authorList>
            <person name="Sun Q."/>
            <person name="Evtushenko L."/>
        </authorList>
    </citation>
    <scope>NUCLEOTIDE SEQUENCE</scope>
    <source>
        <strain evidence="6">VKM B-1606</strain>
    </source>
</reference>
<dbReference type="SUPFAM" id="SSF48498">
    <property type="entry name" value="Tetracyclin repressor-like, C-terminal domain"/>
    <property type="match status" value="1"/>
</dbReference>
<dbReference type="InterPro" id="IPR011075">
    <property type="entry name" value="TetR_C"/>
</dbReference>
<dbReference type="Gene3D" id="1.10.10.60">
    <property type="entry name" value="Homeodomain-like"/>
    <property type="match status" value="1"/>
</dbReference>
<dbReference type="PROSITE" id="PS50977">
    <property type="entry name" value="HTH_TETR_2"/>
    <property type="match status" value="1"/>
</dbReference>
<dbReference type="InterPro" id="IPR036271">
    <property type="entry name" value="Tet_transcr_reg_TetR-rel_C_sf"/>
</dbReference>
<keyword evidence="1" id="KW-0805">Transcription regulation</keyword>
<reference evidence="6" key="1">
    <citation type="journal article" date="2014" name="Int. J. Syst. Evol. Microbiol.">
        <title>Complete genome sequence of Corynebacterium casei LMG S-19264T (=DSM 44701T), isolated from a smear-ripened cheese.</title>
        <authorList>
            <consortium name="US DOE Joint Genome Institute (JGI-PGF)"/>
            <person name="Walter F."/>
            <person name="Albersmeier A."/>
            <person name="Kalinowski J."/>
            <person name="Ruckert C."/>
        </authorList>
    </citation>
    <scope>NUCLEOTIDE SEQUENCE</scope>
    <source>
        <strain evidence="6">VKM B-1606</strain>
    </source>
</reference>
<feature type="DNA-binding region" description="H-T-H motif" evidence="4">
    <location>
        <begin position="32"/>
        <end position="51"/>
    </location>
</feature>
<dbReference type="EMBL" id="BSFF01000001">
    <property type="protein sequence ID" value="GLK54188.1"/>
    <property type="molecule type" value="Genomic_DNA"/>
</dbReference>
<evidence type="ECO:0000256" key="1">
    <source>
        <dbReference type="ARBA" id="ARBA00023015"/>
    </source>
</evidence>
<name>A0A9W6IQ76_9HYPH</name>
<feature type="domain" description="HTH tetR-type" evidence="5">
    <location>
        <begin position="9"/>
        <end position="69"/>
    </location>
</feature>
<comment type="caution">
    <text evidence="6">The sequence shown here is derived from an EMBL/GenBank/DDBJ whole genome shotgun (WGS) entry which is preliminary data.</text>
</comment>
<dbReference type="AlphaFoldDB" id="A0A9W6IQ76"/>
<dbReference type="PANTHER" id="PTHR47506">
    <property type="entry name" value="TRANSCRIPTIONAL REGULATORY PROTEIN"/>
    <property type="match status" value="1"/>
</dbReference>
<keyword evidence="3" id="KW-0804">Transcription</keyword>
<evidence type="ECO:0000259" key="5">
    <source>
        <dbReference type="PROSITE" id="PS50977"/>
    </source>
</evidence>
<evidence type="ECO:0000256" key="2">
    <source>
        <dbReference type="ARBA" id="ARBA00023125"/>
    </source>
</evidence>
<evidence type="ECO:0000256" key="3">
    <source>
        <dbReference type="ARBA" id="ARBA00023163"/>
    </source>
</evidence>
<dbReference type="InterPro" id="IPR009057">
    <property type="entry name" value="Homeodomain-like_sf"/>
</dbReference>
<protein>
    <submittedName>
        <fullName evidence="6">TetR family transcriptional regulator</fullName>
    </submittedName>
</protein>
<sequence>MPEMGRHKEFDVDEALCAALQVFWRRGFEGASLTDLTEAMGITRPSLYATYGNKEELFRKTLDRYEQMHLCFVAQAMEAPTARGTIGELLRGYADVLTDPMHPPGCMGVNSSVCTGGGEAETIRQELIARRSLNEETLRRRLERAAAEGEFSADEDPADWARYVMSVGLGMAVKAAAGATRCELHRVADIALRALPMREPALA</sequence>
<dbReference type="PANTHER" id="PTHR47506:SF1">
    <property type="entry name" value="HTH-TYPE TRANSCRIPTIONAL REGULATOR YJDC"/>
    <property type="match status" value="1"/>
</dbReference>
<dbReference type="InterPro" id="IPR001647">
    <property type="entry name" value="HTH_TetR"/>
</dbReference>
<dbReference type="PRINTS" id="PR00455">
    <property type="entry name" value="HTHTETR"/>
</dbReference>
<evidence type="ECO:0000313" key="7">
    <source>
        <dbReference type="Proteomes" id="UP001143400"/>
    </source>
</evidence>
<proteinExistence type="predicted"/>
<evidence type="ECO:0000256" key="4">
    <source>
        <dbReference type="PROSITE-ProRule" id="PRU00335"/>
    </source>
</evidence>
<dbReference type="Pfam" id="PF00440">
    <property type="entry name" value="TetR_N"/>
    <property type="match status" value="1"/>
</dbReference>
<keyword evidence="2 4" id="KW-0238">DNA-binding</keyword>
<dbReference type="Proteomes" id="UP001143400">
    <property type="component" value="Unassembled WGS sequence"/>
</dbReference>
<organism evidence="6 7">
    <name type="scientific">Methylopila capsulata</name>
    <dbReference type="NCBI Taxonomy" id="61654"/>
    <lineage>
        <taxon>Bacteria</taxon>
        <taxon>Pseudomonadati</taxon>
        <taxon>Pseudomonadota</taxon>
        <taxon>Alphaproteobacteria</taxon>
        <taxon>Hyphomicrobiales</taxon>
        <taxon>Methylopilaceae</taxon>
        <taxon>Methylopila</taxon>
    </lineage>
</organism>
<dbReference type="Pfam" id="PF16925">
    <property type="entry name" value="TetR_C_13"/>
    <property type="match status" value="1"/>
</dbReference>
<dbReference type="GO" id="GO:0003677">
    <property type="term" value="F:DNA binding"/>
    <property type="evidence" value="ECO:0007669"/>
    <property type="project" value="UniProtKB-UniRule"/>
</dbReference>
<accession>A0A9W6IQ76</accession>
<dbReference type="SUPFAM" id="SSF46689">
    <property type="entry name" value="Homeodomain-like"/>
    <property type="match status" value="1"/>
</dbReference>